<dbReference type="VEuPathDB" id="FungiDB:I7I53_11615"/>
<accession>A0A8A1LYE4</accession>
<dbReference type="Proteomes" id="UP000663419">
    <property type="component" value="Chromosome 6"/>
</dbReference>
<reference evidence="1" key="1">
    <citation type="submission" date="2021-01" db="EMBL/GenBank/DDBJ databases">
        <title>Chromosome-level genome assembly of a human fungal pathogen reveals clustering of transcriptionally co-regulated genes.</title>
        <authorList>
            <person name="Voorhies M."/>
            <person name="Cohen S."/>
            <person name="Shea T.P."/>
            <person name="Petrus S."/>
            <person name="Munoz J.F."/>
            <person name="Poplawski S."/>
            <person name="Goldman W.E."/>
            <person name="Michael T."/>
            <person name="Cuomo C.A."/>
            <person name="Sil A."/>
            <person name="Beyhan S."/>
        </authorList>
    </citation>
    <scope>NUCLEOTIDE SEQUENCE</scope>
    <source>
        <strain evidence="1">H88</strain>
    </source>
</reference>
<organism evidence="1 2">
    <name type="scientific">Ajellomyces capsulatus (strain H88)</name>
    <name type="common">Darling's disease fungus</name>
    <name type="synonym">Histoplasma capsulatum</name>
    <dbReference type="NCBI Taxonomy" id="544711"/>
    <lineage>
        <taxon>Eukaryota</taxon>
        <taxon>Fungi</taxon>
        <taxon>Dikarya</taxon>
        <taxon>Ascomycota</taxon>
        <taxon>Pezizomycotina</taxon>
        <taxon>Eurotiomycetes</taxon>
        <taxon>Eurotiomycetidae</taxon>
        <taxon>Onygenales</taxon>
        <taxon>Ajellomycetaceae</taxon>
        <taxon>Histoplasma</taxon>
    </lineage>
</organism>
<name>A0A8A1LYE4_AJEC8</name>
<evidence type="ECO:0000313" key="2">
    <source>
        <dbReference type="Proteomes" id="UP000663419"/>
    </source>
</evidence>
<dbReference type="AlphaFoldDB" id="A0A8A1LYE4"/>
<protein>
    <submittedName>
        <fullName evidence="1">Uncharacterized protein</fullName>
    </submittedName>
</protein>
<proteinExistence type="predicted"/>
<evidence type="ECO:0000313" key="1">
    <source>
        <dbReference type="EMBL" id="QSS57434.1"/>
    </source>
</evidence>
<gene>
    <name evidence="1" type="ORF">I7I53_11615</name>
</gene>
<sequence>MAIFIPGYVGNQNGGDKGKGKGNMKFPEEAKIFALFVPTLVRQVESNVPLILMSFDRFALALTKFVIFSS</sequence>
<dbReference type="EMBL" id="CP069107">
    <property type="protein sequence ID" value="QSS57434.1"/>
    <property type="molecule type" value="Genomic_DNA"/>
</dbReference>